<feature type="chain" id="PRO_5004323490" description="Gylcosyl hydrolase 115 C-terminal domain-containing protein" evidence="2">
    <location>
        <begin position="30"/>
        <end position="856"/>
    </location>
</feature>
<dbReference type="AlphaFoldDB" id="Q9AAQ3"/>
<dbReference type="Gene3D" id="3.30.379.10">
    <property type="entry name" value="Chitobiase/beta-hexosaminidase domain 2-like"/>
    <property type="match status" value="1"/>
</dbReference>
<dbReference type="KEGG" id="ccr:CC_0543"/>
<evidence type="ECO:0000256" key="1">
    <source>
        <dbReference type="ARBA" id="ARBA00022801"/>
    </source>
</evidence>
<dbReference type="InterPro" id="IPR031924">
    <property type="entry name" value="GH115"/>
</dbReference>
<dbReference type="InterPro" id="IPR042301">
    <property type="entry name" value="GH115_sf"/>
</dbReference>
<dbReference type="STRING" id="190650.CC_0543"/>
<evidence type="ECO:0000313" key="3">
    <source>
        <dbReference type="EMBL" id="AAK22530.1"/>
    </source>
</evidence>
<sequence>MSPIGSVVMKWMHVAAVFALALASSAVPAHEVWAAGAPSRAPSRAIAETAPIFADAPARGGFQLVGAGVVPTLVVDPADAAVVRHAAQDLSDDIETVTGQRSAVAAAPAGKTAIFIGTLGQSPLIDQLVAAKRLDVSKLKGAWESFIIASVDRPAPGVDKGLVVIGSDRRGTAFGVYEVAQAMGVSPWAWWADVTPQRREALFVRAGVHRFGPPSVRYRGIFVNDEDWGLYPWAVKTFDPERGDIGPKTYRKIFTLLLRLKANTLWPAMHHTTAPFNSDPANAKLAEEYGIVMGSSHAEAMLRNNVGEWKDDPAKFNYATNPEGVKAYWEERAKTNAGYESLWTVGMRGIHDTGMVGPKTIEEKVALLDKIIADQREILAKNVNADVAKIPQIFVPYKEVLGIYRAGVKVPDDVTIVWPDDNFGYIRQFASPEEAARKGGAGVYYHLSYLGYPLSYMWLSTTPPALVQEEMIHAWDKGARNVWIANVGDIKPAEIGTSHFLEMAWDIDRWRGKSQKQFLSDWTARNLGPALAAKTADLLDRYYRLNFERRPEHLEWPPVAENRHLSSYTPKEVSARLRAFRTLVAETKATSQQVPPTLQDAWFELVEFPIRISAAANMRFFAAERYNALIDGRQAMARSAGGAAVEAQAEITALTDRFHNQIAGGKWRWFMPEEPADSQWRIYRARPIPLPGAALTADPAAFLAEVDGTLFAGSPVFEAEAFKANRGWRFVEGVGRGDGVMIADAAGADLTLEVEVKTEGRSLRIGVLPIFPDGQGGEIALDVSINGEAPQRVSWPRAVGSPAWAQGVLDNQLTATVGAPLPPGKHVVRVTSRAGRVAVDQLRLVTPEVIAVHENH</sequence>
<dbReference type="PIR" id="F87316">
    <property type="entry name" value="F87316"/>
</dbReference>
<evidence type="ECO:0000313" key="4">
    <source>
        <dbReference type="Proteomes" id="UP000001816"/>
    </source>
</evidence>
<organism evidence="3 4">
    <name type="scientific">Caulobacter vibrioides (strain ATCC 19089 / CIP 103742 / CB 15)</name>
    <name type="common">Caulobacter crescentus</name>
    <dbReference type="NCBI Taxonomy" id="190650"/>
    <lineage>
        <taxon>Bacteria</taxon>
        <taxon>Pseudomonadati</taxon>
        <taxon>Pseudomonadota</taxon>
        <taxon>Alphaproteobacteria</taxon>
        <taxon>Caulobacterales</taxon>
        <taxon>Caulobacteraceae</taxon>
        <taxon>Caulobacter</taxon>
    </lineage>
</organism>
<dbReference type="BioCyc" id="CAULO:CC0543-MONOMER"/>
<proteinExistence type="predicted"/>
<keyword evidence="1" id="KW-0378">Hydrolase</keyword>
<dbReference type="Gene3D" id="2.60.120.1620">
    <property type="match status" value="1"/>
</dbReference>
<evidence type="ECO:0008006" key="5">
    <source>
        <dbReference type="Google" id="ProtNLM"/>
    </source>
</evidence>
<protein>
    <recommendedName>
        <fullName evidence="5">Gylcosyl hydrolase 115 C-terminal domain-containing protein</fullName>
    </recommendedName>
</protein>
<name>Q9AAQ3_CAUVC</name>
<dbReference type="GO" id="GO:0016787">
    <property type="term" value="F:hydrolase activity"/>
    <property type="evidence" value="ECO:0007669"/>
    <property type="project" value="UniProtKB-KW"/>
</dbReference>
<dbReference type="HOGENOM" id="CLU_004852_0_0_5"/>
<dbReference type="Proteomes" id="UP000001816">
    <property type="component" value="Chromosome"/>
</dbReference>
<accession>Q9AAQ3</accession>
<feature type="signal peptide" evidence="2">
    <location>
        <begin position="1"/>
        <end position="29"/>
    </location>
</feature>
<dbReference type="SMR" id="Q9AAQ3"/>
<dbReference type="EMBL" id="AE005673">
    <property type="protein sequence ID" value="AAK22530.1"/>
    <property type="molecule type" value="Genomic_DNA"/>
</dbReference>
<dbReference type="SUPFAM" id="SSF55545">
    <property type="entry name" value="beta-N-acetylhexosaminidase-like domain"/>
    <property type="match status" value="1"/>
</dbReference>
<dbReference type="Pfam" id="PF15979">
    <property type="entry name" value="Glyco_hydro_115"/>
    <property type="match status" value="1"/>
</dbReference>
<keyword evidence="2" id="KW-0732">Signal</keyword>
<dbReference type="eggNOG" id="ENOG502Z7KK">
    <property type="taxonomic scope" value="Bacteria"/>
</dbReference>
<dbReference type="PATRIC" id="fig|190650.5.peg.553"/>
<evidence type="ECO:0000256" key="2">
    <source>
        <dbReference type="SAM" id="SignalP"/>
    </source>
</evidence>
<reference evidence="3 4" key="1">
    <citation type="journal article" date="2001" name="Proc. Natl. Acad. Sci. U.S.A.">
        <title>Complete genome sequence of Caulobacter crescentus.</title>
        <authorList>
            <person name="Nierman W.C."/>
            <person name="Feldblyum T.V."/>
            <person name="Laub M.T."/>
            <person name="Paulsen I.T."/>
            <person name="Nelson K.E."/>
            <person name="Eisen J.A."/>
            <person name="Heidelberg J.F."/>
            <person name="Alley M.R."/>
            <person name="Ohta N."/>
            <person name="Maddock J.R."/>
            <person name="Potocka I."/>
            <person name="Nelson W.C."/>
            <person name="Newton A."/>
            <person name="Stephens C."/>
            <person name="Phadke N.D."/>
            <person name="Ely B."/>
            <person name="DeBoy R.T."/>
            <person name="Dodson R.J."/>
            <person name="Durkin A.S."/>
            <person name="Gwinn M.L."/>
            <person name="Haft D.H."/>
            <person name="Kolonay J.F."/>
            <person name="Smit J."/>
            <person name="Craven M.B."/>
            <person name="Khouri H."/>
            <person name="Shetty J."/>
            <person name="Berry K."/>
            <person name="Utterback T."/>
            <person name="Tran K."/>
            <person name="Wolf A."/>
            <person name="Vamathevan J."/>
            <person name="Ermolaeva M."/>
            <person name="White O."/>
            <person name="Salzberg S.L."/>
            <person name="Venter J.C."/>
            <person name="Shapiro L."/>
            <person name="Fraser C.M."/>
        </authorList>
    </citation>
    <scope>NUCLEOTIDE SEQUENCE [LARGE SCALE GENOMIC DNA]</scope>
    <source>
        <strain evidence="4">ATCC 19089 / CB15</strain>
    </source>
</reference>
<gene>
    <name evidence="3" type="ordered locus">CC_0543</name>
</gene>
<dbReference type="InterPro" id="IPR029018">
    <property type="entry name" value="Hex-like_dom2"/>
</dbReference>
<dbReference type="GO" id="GO:0005975">
    <property type="term" value="P:carbohydrate metabolic process"/>
    <property type="evidence" value="ECO:0007669"/>
    <property type="project" value="UniProtKB-ARBA"/>
</dbReference>
<dbReference type="PANTHER" id="PTHR37842:SF2">
    <property type="entry name" value="GYLCOSYL HYDROLASE 115 C-TERMINAL DOMAIN-CONTAINING PROTEIN"/>
    <property type="match status" value="1"/>
</dbReference>
<keyword evidence="4" id="KW-1185">Reference proteome</keyword>
<dbReference type="Gene3D" id="1.20.58.2150">
    <property type="match status" value="1"/>
</dbReference>
<dbReference type="Gene3D" id="3.20.20.520">
    <property type="entry name" value="Glycosyl hydrolase family 115"/>
    <property type="match status" value="1"/>
</dbReference>
<dbReference type="EnsemblBacteria" id="AAK22530">
    <property type="protein sequence ID" value="AAK22530"/>
    <property type="gene ID" value="CC_0543"/>
</dbReference>
<dbReference type="PANTHER" id="PTHR37842">
    <property type="match status" value="1"/>
</dbReference>